<sequence>MSTSRTTSQSTPVPHPALSAALTVAPTAAPVPAVTTAPLVVPTIAPSDTSSSMDNDSNHSHSNSSTGGIDSGFFIYAVLLIGLMTAVVYFGRVCLAKRRLRLRARKDPDFEAGPPMYLQHLDDLQVIHAQPRDTSSPTPQNLYGTNRYSNPALNSPATALIRGENYYIVTPRTHSRNGSAAAGWPLTNIPLATPSPATPSPATPLHSSTTQAASSTLTNGSEELPPPSYEDLSPREVSPPRRDALSLFEPTPGDANAATHDVSTRP</sequence>
<gene>
    <name evidence="3" type="ORF">BGZ99_005720</name>
</gene>
<evidence type="ECO:0000256" key="2">
    <source>
        <dbReference type="SAM" id="Phobius"/>
    </source>
</evidence>
<proteinExistence type="predicted"/>
<protein>
    <submittedName>
        <fullName evidence="3">Uncharacterized protein</fullName>
    </submittedName>
</protein>
<dbReference type="AlphaFoldDB" id="A0A9P6RGB4"/>
<organism evidence="3 4">
    <name type="scientific">Dissophora globulifera</name>
    <dbReference type="NCBI Taxonomy" id="979702"/>
    <lineage>
        <taxon>Eukaryota</taxon>
        <taxon>Fungi</taxon>
        <taxon>Fungi incertae sedis</taxon>
        <taxon>Mucoromycota</taxon>
        <taxon>Mortierellomycotina</taxon>
        <taxon>Mortierellomycetes</taxon>
        <taxon>Mortierellales</taxon>
        <taxon>Mortierellaceae</taxon>
        <taxon>Dissophora</taxon>
    </lineage>
</organism>
<dbReference type="Proteomes" id="UP000738325">
    <property type="component" value="Unassembled WGS sequence"/>
</dbReference>
<feature type="region of interest" description="Disordered" evidence="1">
    <location>
        <begin position="192"/>
        <end position="266"/>
    </location>
</feature>
<dbReference type="OrthoDB" id="2449376at2759"/>
<keyword evidence="2" id="KW-0812">Transmembrane</keyword>
<feature type="compositionally biased region" description="Polar residues" evidence="1">
    <location>
        <begin position="132"/>
        <end position="150"/>
    </location>
</feature>
<evidence type="ECO:0000313" key="4">
    <source>
        <dbReference type="Proteomes" id="UP000738325"/>
    </source>
</evidence>
<feature type="region of interest" description="Disordered" evidence="1">
    <location>
        <begin position="45"/>
        <end position="65"/>
    </location>
</feature>
<keyword evidence="2" id="KW-0472">Membrane</keyword>
<feature type="region of interest" description="Disordered" evidence="1">
    <location>
        <begin position="131"/>
        <end position="150"/>
    </location>
</feature>
<dbReference type="EMBL" id="JAAAIP010000375">
    <property type="protein sequence ID" value="KAG0318374.1"/>
    <property type="molecule type" value="Genomic_DNA"/>
</dbReference>
<feature type="compositionally biased region" description="Basic and acidic residues" evidence="1">
    <location>
        <begin position="232"/>
        <end position="244"/>
    </location>
</feature>
<keyword evidence="2" id="KW-1133">Transmembrane helix</keyword>
<feature type="transmembrane region" description="Helical" evidence="2">
    <location>
        <begin position="73"/>
        <end position="95"/>
    </location>
</feature>
<feature type="compositionally biased region" description="Low complexity" evidence="1">
    <location>
        <begin position="203"/>
        <end position="218"/>
    </location>
</feature>
<reference evidence="3" key="1">
    <citation type="journal article" date="2020" name="Fungal Divers.">
        <title>Resolving the Mortierellaceae phylogeny through synthesis of multi-gene phylogenetics and phylogenomics.</title>
        <authorList>
            <person name="Vandepol N."/>
            <person name="Liber J."/>
            <person name="Desiro A."/>
            <person name="Na H."/>
            <person name="Kennedy M."/>
            <person name="Barry K."/>
            <person name="Grigoriev I.V."/>
            <person name="Miller A.N."/>
            <person name="O'Donnell K."/>
            <person name="Stajich J.E."/>
            <person name="Bonito G."/>
        </authorList>
    </citation>
    <scope>NUCLEOTIDE SEQUENCE</scope>
    <source>
        <strain evidence="3">REB-010B</strain>
    </source>
</reference>
<accession>A0A9P6RGB4</accession>
<keyword evidence="4" id="KW-1185">Reference proteome</keyword>
<name>A0A9P6RGB4_9FUNG</name>
<evidence type="ECO:0000256" key="1">
    <source>
        <dbReference type="SAM" id="MobiDB-lite"/>
    </source>
</evidence>
<comment type="caution">
    <text evidence="3">The sequence shown here is derived from an EMBL/GenBank/DDBJ whole genome shotgun (WGS) entry which is preliminary data.</text>
</comment>
<evidence type="ECO:0000313" key="3">
    <source>
        <dbReference type="EMBL" id="KAG0318374.1"/>
    </source>
</evidence>